<dbReference type="Proteomes" id="UP000184550">
    <property type="component" value="Unassembled WGS sequence"/>
</dbReference>
<dbReference type="AlphaFoldDB" id="A0A7Z9BZJ7"/>
<dbReference type="InterPro" id="IPR005224">
    <property type="entry name" value="SfsA"/>
</dbReference>
<dbReference type="InterPro" id="IPR040452">
    <property type="entry name" value="SfsA_C"/>
</dbReference>
<feature type="domain" description="Sugar fermentation stimulation protein C-terminal" evidence="1">
    <location>
        <begin position="1"/>
        <end position="47"/>
    </location>
</feature>
<evidence type="ECO:0000313" key="3">
    <source>
        <dbReference type="Proteomes" id="UP000184550"/>
    </source>
</evidence>
<dbReference type="GO" id="GO:0003677">
    <property type="term" value="F:DNA binding"/>
    <property type="evidence" value="ECO:0007669"/>
    <property type="project" value="InterPro"/>
</dbReference>
<proteinExistence type="predicted"/>
<evidence type="ECO:0000259" key="1">
    <source>
        <dbReference type="Pfam" id="PF03749"/>
    </source>
</evidence>
<dbReference type="PANTHER" id="PTHR30545:SF2">
    <property type="entry name" value="SUGAR FERMENTATION STIMULATION PROTEIN A"/>
    <property type="match status" value="1"/>
</dbReference>
<keyword evidence="3" id="KW-1185">Reference proteome</keyword>
<organism evidence="2 3">
    <name type="scientific">Planktothrix serta PCC 8927</name>
    <dbReference type="NCBI Taxonomy" id="671068"/>
    <lineage>
        <taxon>Bacteria</taxon>
        <taxon>Bacillati</taxon>
        <taxon>Cyanobacteriota</taxon>
        <taxon>Cyanophyceae</taxon>
        <taxon>Oscillatoriophycideae</taxon>
        <taxon>Oscillatoriales</taxon>
        <taxon>Microcoleaceae</taxon>
        <taxon>Planktothrix</taxon>
    </lineage>
</organism>
<reference evidence="2" key="1">
    <citation type="submission" date="2019-10" db="EMBL/GenBank/DDBJ databases">
        <authorList>
            <consortium name="Genoscope - CEA"/>
            <person name="William W."/>
        </authorList>
    </citation>
    <scope>NUCLEOTIDE SEQUENCE [LARGE SCALE GENOMIC DNA]</scope>
    <source>
        <strain evidence="2">BBR_PRJEB10992</strain>
    </source>
</reference>
<dbReference type="PANTHER" id="PTHR30545">
    <property type="entry name" value="SUGAR FERMENTATION STIMULATION PROTEIN A"/>
    <property type="match status" value="1"/>
</dbReference>
<comment type="caution">
    <text evidence="2">The sequence shown here is derived from an EMBL/GenBank/DDBJ whole genome shotgun (WGS) entry which is preliminary data.</text>
</comment>
<dbReference type="EMBL" id="CZCU02000169">
    <property type="protein sequence ID" value="VXD25711.1"/>
    <property type="molecule type" value="Genomic_DNA"/>
</dbReference>
<gene>
    <name evidence="2" type="ORF">PL8927_900057</name>
</gene>
<sequence length="60" mass="6573">MLYFINRGDCTEFAPGDIADPVYGQLLRIAISEGVEVLPCRFEVNPEGIKYLGLASVVVL</sequence>
<protein>
    <submittedName>
        <fullName evidence="2">Sugar fermentation stimulation protein homolog</fullName>
    </submittedName>
</protein>
<dbReference type="Gene3D" id="3.40.1350.60">
    <property type="match status" value="1"/>
</dbReference>
<dbReference type="Pfam" id="PF03749">
    <property type="entry name" value="SfsA"/>
    <property type="match status" value="1"/>
</dbReference>
<accession>A0A7Z9BZJ7</accession>
<name>A0A7Z9BZJ7_9CYAN</name>
<evidence type="ECO:0000313" key="2">
    <source>
        <dbReference type="EMBL" id="VXD25711.1"/>
    </source>
</evidence>